<dbReference type="Pfam" id="PF03706">
    <property type="entry name" value="LPG_synthase_TM"/>
    <property type="match status" value="1"/>
</dbReference>
<feature type="transmembrane region" description="Helical" evidence="6">
    <location>
        <begin position="39"/>
        <end position="58"/>
    </location>
</feature>
<reference evidence="7 8" key="1">
    <citation type="submission" date="2016-09" db="EMBL/GenBank/DDBJ databases">
        <title>Genomic analysis reveals versatility of anaerobic energy metabolism of Geosporobacter ferrireducens IRF9 of phylum Firmicutes.</title>
        <authorList>
            <person name="Kim S.-J."/>
        </authorList>
    </citation>
    <scope>NUCLEOTIDE SEQUENCE [LARGE SCALE GENOMIC DNA]</scope>
    <source>
        <strain evidence="7 8">IRF9</strain>
    </source>
</reference>
<dbReference type="Proteomes" id="UP000095743">
    <property type="component" value="Chromosome"/>
</dbReference>
<sequence length="317" mass="35001">MDYAKLKKNLFISLVIGVIVFAGLSIYSDANSLIDVFVGFDYLYLPFILILAPLNYLFRFVKWSYYLHLIDAKVDKKESFYIFISGLCMTVTPGKVGEFFKSYLLKERAGIPVSSTAPLVMGERLTDGISMLILASLGTIAFNYGKAALVMVLLGMVVFVAIVQSPSLVHKLLWRLEQIPFLTRFGKAMENFYDKTYIIFQLKPLLFAIGIGTVSWFFEGLVIYLTVKAMGIELSLLASVFVVSFSTIVGAVSMMPGGLFAAEGSIVGLLVMMDLPKDVAVATTIITRFSTLWLGVGIGLLGLVKIGLMRKKVILEK</sequence>
<keyword evidence="6" id="KW-0808">Transferase</keyword>
<dbReference type="EMBL" id="CP017269">
    <property type="protein sequence ID" value="AOT70151.1"/>
    <property type="molecule type" value="Genomic_DNA"/>
</dbReference>
<comment type="subcellular location">
    <subcellularLocation>
        <location evidence="1 6">Cell membrane</location>
        <topology evidence="1 6">Multi-pass membrane protein</topology>
    </subcellularLocation>
</comment>
<dbReference type="NCBIfam" id="TIGR00374">
    <property type="entry name" value="flippase-like domain"/>
    <property type="match status" value="1"/>
</dbReference>
<evidence type="ECO:0000256" key="5">
    <source>
        <dbReference type="ARBA" id="ARBA00023136"/>
    </source>
</evidence>
<proteinExistence type="inferred from homology"/>
<dbReference type="PANTHER" id="PTHR39087:SF2">
    <property type="entry name" value="UPF0104 MEMBRANE PROTEIN MJ1595"/>
    <property type="match status" value="1"/>
</dbReference>
<keyword evidence="3 6" id="KW-0812">Transmembrane</keyword>
<dbReference type="KEGG" id="gfe:Gferi_11440"/>
<gene>
    <name evidence="6" type="primary">mprF</name>
    <name evidence="7" type="ORF">Gferi_11440</name>
</gene>
<dbReference type="AlphaFoldDB" id="A0A1D8GGW3"/>
<comment type="catalytic activity">
    <reaction evidence="6">
        <text>L-lysyl-tRNA(Lys) + a 1,2-diacyl-sn-glycero-3-phospho-(1'-sn-glycerol) = a 1,2-diacyl-sn-glycero-3-phospho-1'-(3'-O-L-lysyl)-sn-glycerol + tRNA(Lys)</text>
        <dbReference type="Rhea" id="RHEA:10668"/>
        <dbReference type="Rhea" id="RHEA-COMP:9696"/>
        <dbReference type="Rhea" id="RHEA-COMP:9697"/>
        <dbReference type="ChEBI" id="CHEBI:64716"/>
        <dbReference type="ChEBI" id="CHEBI:75792"/>
        <dbReference type="ChEBI" id="CHEBI:78442"/>
        <dbReference type="ChEBI" id="CHEBI:78529"/>
        <dbReference type="EC" id="2.3.2.3"/>
    </reaction>
</comment>
<dbReference type="STRING" id="1424294.Gferi_11440"/>
<comment type="function">
    <text evidence="6">Catalyzes the transfer of a lysyl group from L-lysyl-tRNA(Lys) to membrane-bound phosphatidylglycerol (PG), which produces lysylphosphatidylglycerol (LPG), a major component of the bacterial membrane with a positive net charge. LPG synthesis contributes to bacterial virulence as it is involved in the resistance mechanism against cationic antimicrobial peptides (CAMP) produces by the host's immune system (defensins, cathelicidins) and by the competing microorganisms.</text>
</comment>
<dbReference type="GO" id="GO:0005886">
    <property type="term" value="C:plasma membrane"/>
    <property type="evidence" value="ECO:0007669"/>
    <property type="project" value="UniProtKB-SubCell"/>
</dbReference>
<dbReference type="PANTHER" id="PTHR39087">
    <property type="entry name" value="UPF0104 MEMBRANE PROTEIN MJ1595"/>
    <property type="match status" value="1"/>
</dbReference>
<keyword evidence="2" id="KW-1003">Cell membrane</keyword>
<accession>A0A1D8GGW3</accession>
<dbReference type="RefSeq" id="WP_069976567.1">
    <property type="nucleotide sequence ID" value="NZ_CP017269.1"/>
</dbReference>
<keyword evidence="8" id="KW-1185">Reference proteome</keyword>
<comment type="similarity">
    <text evidence="6">Belongs to the LPG synthase family.</text>
</comment>
<keyword evidence="6" id="KW-0046">Antibiotic resistance</keyword>
<protein>
    <recommendedName>
        <fullName evidence="6">Phosphatidylglycerol lysyltransferase</fullName>
        <ecNumber evidence="6">2.3.2.3</ecNumber>
    </recommendedName>
    <alternativeName>
        <fullName evidence="6">Lysylphosphatidylglycerol synthase</fullName>
    </alternativeName>
</protein>
<evidence type="ECO:0000313" key="7">
    <source>
        <dbReference type="EMBL" id="AOT70151.1"/>
    </source>
</evidence>
<keyword evidence="6" id="KW-0443">Lipid metabolism</keyword>
<evidence type="ECO:0000256" key="2">
    <source>
        <dbReference type="ARBA" id="ARBA00022475"/>
    </source>
</evidence>
<feature type="transmembrane region" description="Helical" evidence="6">
    <location>
        <begin position="9"/>
        <end position="27"/>
    </location>
</feature>
<dbReference type="InterPro" id="IPR022791">
    <property type="entry name" value="L-PG_synthase/AglD"/>
</dbReference>
<evidence type="ECO:0000256" key="1">
    <source>
        <dbReference type="ARBA" id="ARBA00004651"/>
    </source>
</evidence>
<dbReference type="GO" id="GO:0050071">
    <property type="term" value="F:phosphatidylglycerol lysyltransferase activity"/>
    <property type="evidence" value="ECO:0007669"/>
    <property type="project" value="UniProtKB-EC"/>
</dbReference>
<keyword evidence="4 6" id="KW-1133">Transmembrane helix</keyword>
<evidence type="ECO:0000256" key="4">
    <source>
        <dbReference type="ARBA" id="ARBA00022989"/>
    </source>
</evidence>
<dbReference type="EC" id="2.3.2.3" evidence="6"/>
<evidence type="ECO:0000313" key="8">
    <source>
        <dbReference type="Proteomes" id="UP000095743"/>
    </source>
</evidence>
<evidence type="ECO:0000256" key="3">
    <source>
        <dbReference type="ARBA" id="ARBA00022692"/>
    </source>
</evidence>
<feature type="transmembrane region" description="Helical" evidence="6">
    <location>
        <begin position="205"/>
        <end position="227"/>
    </location>
</feature>
<feature type="transmembrane region" description="Helical" evidence="6">
    <location>
        <begin position="149"/>
        <end position="169"/>
    </location>
</feature>
<feature type="transmembrane region" description="Helical" evidence="6">
    <location>
        <begin position="234"/>
        <end position="259"/>
    </location>
</feature>
<dbReference type="GO" id="GO:0006629">
    <property type="term" value="P:lipid metabolic process"/>
    <property type="evidence" value="ECO:0007669"/>
    <property type="project" value="UniProtKB-KW"/>
</dbReference>
<dbReference type="GO" id="GO:0046677">
    <property type="term" value="P:response to antibiotic"/>
    <property type="evidence" value="ECO:0007669"/>
    <property type="project" value="UniProtKB-KW"/>
</dbReference>
<feature type="transmembrane region" description="Helical" evidence="6">
    <location>
        <begin position="279"/>
        <end position="304"/>
    </location>
</feature>
<evidence type="ECO:0000256" key="6">
    <source>
        <dbReference type="RuleBase" id="RU363042"/>
    </source>
</evidence>
<name>A0A1D8GGW3_9FIRM</name>
<keyword evidence="5 6" id="KW-0472">Membrane</keyword>
<organism evidence="7 8">
    <name type="scientific">Geosporobacter ferrireducens</name>
    <dbReference type="NCBI Taxonomy" id="1424294"/>
    <lineage>
        <taxon>Bacteria</taxon>
        <taxon>Bacillati</taxon>
        <taxon>Bacillota</taxon>
        <taxon>Clostridia</taxon>
        <taxon>Peptostreptococcales</taxon>
        <taxon>Thermotaleaceae</taxon>
        <taxon>Geosporobacter</taxon>
    </lineage>
</organism>